<proteinExistence type="inferred from homology"/>
<keyword evidence="4 11" id="KW-0032">Aminotransferase</keyword>
<evidence type="ECO:0000256" key="9">
    <source>
        <dbReference type="ARBA" id="ARBA00047481"/>
    </source>
</evidence>
<dbReference type="InterPro" id="IPR015424">
    <property type="entry name" value="PyrdxlP-dep_Trfase"/>
</dbReference>
<evidence type="ECO:0000256" key="2">
    <source>
        <dbReference type="ARBA" id="ARBA00007970"/>
    </source>
</evidence>
<evidence type="ECO:0000313" key="11">
    <source>
        <dbReference type="EMBL" id="XBO72768.1"/>
    </source>
</evidence>
<accession>A0AAU7KNX9</accession>
<dbReference type="EMBL" id="CP098827">
    <property type="protein sequence ID" value="XBO72768.1"/>
    <property type="molecule type" value="Genomic_DNA"/>
</dbReference>
<evidence type="ECO:0000256" key="8">
    <source>
        <dbReference type="ARBA" id="ARBA00023102"/>
    </source>
</evidence>
<reference evidence="11" key="1">
    <citation type="submission" date="2022-06" db="EMBL/GenBank/DDBJ databases">
        <title>A novel DMS-producing enzyme.</title>
        <authorList>
            <person name="Zhang Y."/>
        </authorList>
    </citation>
    <scope>NUCLEOTIDE SEQUENCE</scope>
    <source>
        <strain evidence="11">RT37</strain>
    </source>
</reference>
<evidence type="ECO:0000256" key="6">
    <source>
        <dbReference type="ARBA" id="ARBA00022679"/>
    </source>
</evidence>
<dbReference type="CDD" id="cd00609">
    <property type="entry name" value="AAT_like"/>
    <property type="match status" value="1"/>
</dbReference>
<dbReference type="GO" id="GO:0004400">
    <property type="term" value="F:histidinol-phosphate transaminase activity"/>
    <property type="evidence" value="ECO:0007669"/>
    <property type="project" value="UniProtKB-EC"/>
</dbReference>
<evidence type="ECO:0000259" key="10">
    <source>
        <dbReference type="Pfam" id="PF00155"/>
    </source>
</evidence>
<dbReference type="AlphaFoldDB" id="A0AAU7KNX9"/>
<dbReference type="InterPro" id="IPR015421">
    <property type="entry name" value="PyrdxlP-dep_Trfase_major"/>
</dbReference>
<protein>
    <recommendedName>
        <fullName evidence="3">histidinol-phosphate transaminase</fullName>
        <ecNumber evidence="3">2.6.1.9</ecNumber>
    </recommendedName>
</protein>
<sequence length="373" mass="40618">MASDTPTFADHLYSPGPDNPFPGIWVLKRRIGKEIPHRLGSNEGLDMPHRALREHFGDAMVEHVYCYGDSEALGVRERLVRLHGFDLDTLLVDAGCDSLLALVLRATAPAGTSVVSSAGTYPTFGYFAKGQGCRLIEVDYEETADHLAPDIDALIDAAHRHHARLVYLANPDNPTGFVHDEATVARLRDALPDDCWLLLDEAYHDFRDDAAKPSFTRALPGVIRCRTLSKAHGLAGLRVGYAIAEPDTLAMLMKVRIHYAVSTLSLAAAEVVLDHQDETDAHIQAVLERRARLAEHFKALGADVLESGTNFIGIRLAGADLAKRVNADLLDEGKLIARPAHPALGHVLRITAVADALEPGRLARLEQAVREGV</sequence>
<keyword evidence="6" id="KW-0808">Transferase</keyword>
<dbReference type="GO" id="GO:0030170">
    <property type="term" value="F:pyridoxal phosphate binding"/>
    <property type="evidence" value="ECO:0007669"/>
    <property type="project" value="InterPro"/>
</dbReference>
<evidence type="ECO:0000256" key="5">
    <source>
        <dbReference type="ARBA" id="ARBA00022605"/>
    </source>
</evidence>
<evidence type="ECO:0000256" key="3">
    <source>
        <dbReference type="ARBA" id="ARBA00012748"/>
    </source>
</evidence>
<dbReference type="InterPro" id="IPR050106">
    <property type="entry name" value="HistidinolP_aminotransfase"/>
</dbReference>
<dbReference type="PANTHER" id="PTHR43643">
    <property type="entry name" value="HISTIDINOL-PHOSPHATE AMINOTRANSFERASE 2"/>
    <property type="match status" value="1"/>
</dbReference>
<dbReference type="InterPro" id="IPR004839">
    <property type="entry name" value="Aminotransferase_I/II_large"/>
</dbReference>
<comment type="pathway">
    <text evidence="1">Amino-acid biosynthesis; L-histidine biosynthesis; L-histidine from 5-phospho-alpha-D-ribose 1-diphosphate: step 7/9.</text>
</comment>
<dbReference type="InterPro" id="IPR015422">
    <property type="entry name" value="PyrdxlP-dep_Trfase_small"/>
</dbReference>
<dbReference type="Pfam" id="PF00155">
    <property type="entry name" value="Aminotran_1_2"/>
    <property type="match status" value="1"/>
</dbReference>
<comment type="similarity">
    <text evidence="2">Belongs to the class-II pyridoxal-phosphate-dependent aminotransferase family. Histidinol-phosphate aminotransferase subfamily.</text>
</comment>
<dbReference type="RefSeq" id="WP_348827993.1">
    <property type="nucleotide sequence ID" value="NZ_CP098827.1"/>
</dbReference>
<organism evidence="11">
    <name type="scientific">Halomonas sp. RT37</name>
    <dbReference type="NCBI Taxonomy" id="2950872"/>
    <lineage>
        <taxon>Bacteria</taxon>
        <taxon>Pseudomonadati</taxon>
        <taxon>Pseudomonadota</taxon>
        <taxon>Gammaproteobacteria</taxon>
        <taxon>Oceanospirillales</taxon>
        <taxon>Halomonadaceae</taxon>
        <taxon>Halomonas</taxon>
    </lineage>
</organism>
<keyword evidence="7" id="KW-0663">Pyridoxal phosphate</keyword>
<keyword evidence="5" id="KW-0028">Amino-acid biosynthesis</keyword>
<gene>
    <name evidence="11" type="ORF">NFG58_08740</name>
</gene>
<dbReference type="SUPFAM" id="SSF53383">
    <property type="entry name" value="PLP-dependent transferases"/>
    <property type="match status" value="1"/>
</dbReference>
<dbReference type="Gene3D" id="3.40.640.10">
    <property type="entry name" value="Type I PLP-dependent aspartate aminotransferase-like (Major domain)"/>
    <property type="match status" value="1"/>
</dbReference>
<dbReference type="EC" id="2.6.1.9" evidence="3"/>
<feature type="domain" description="Aminotransferase class I/classII large" evidence="10">
    <location>
        <begin position="39"/>
        <end position="354"/>
    </location>
</feature>
<evidence type="ECO:0000256" key="1">
    <source>
        <dbReference type="ARBA" id="ARBA00005011"/>
    </source>
</evidence>
<name>A0AAU7KNX9_9GAMM</name>
<dbReference type="GO" id="GO:0000105">
    <property type="term" value="P:L-histidine biosynthetic process"/>
    <property type="evidence" value="ECO:0007669"/>
    <property type="project" value="UniProtKB-KW"/>
</dbReference>
<comment type="catalytic activity">
    <reaction evidence="9">
        <text>L-histidinol phosphate + 2-oxoglutarate = 3-(imidazol-4-yl)-2-oxopropyl phosphate + L-glutamate</text>
        <dbReference type="Rhea" id="RHEA:23744"/>
        <dbReference type="ChEBI" id="CHEBI:16810"/>
        <dbReference type="ChEBI" id="CHEBI:29985"/>
        <dbReference type="ChEBI" id="CHEBI:57766"/>
        <dbReference type="ChEBI" id="CHEBI:57980"/>
        <dbReference type="EC" id="2.6.1.9"/>
    </reaction>
</comment>
<evidence type="ECO:0000256" key="4">
    <source>
        <dbReference type="ARBA" id="ARBA00022576"/>
    </source>
</evidence>
<dbReference type="PANTHER" id="PTHR43643:SF6">
    <property type="entry name" value="HISTIDINOL-PHOSPHATE AMINOTRANSFERASE"/>
    <property type="match status" value="1"/>
</dbReference>
<evidence type="ECO:0000256" key="7">
    <source>
        <dbReference type="ARBA" id="ARBA00022898"/>
    </source>
</evidence>
<dbReference type="Gene3D" id="3.90.1150.10">
    <property type="entry name" value="Aspartate Aminotransferase, domain 1"/>
    <property type="match status" value="1"/>
</dbReference>
<keyword evidence="8" id="KW-0368">Histidine biosynthesis</keyword>